<dbReference type="OrthoDB" id="4869139at2759"/>
<dbReference type="EMBL" id="AZHA01000090">
    <property type="protein sequence ID" value="OAA33844.1"/>
    <property type="molecule type" value="Genomic_DNA"/>
</dbReference>
<reference evidence="1 2" key="1">
    <citation type="journal article" date="2016" name="Genome Biol. Evol.">
        <title>Divergent and convergent evolution of fungal pathogenicity.</title>
        <authorList>
            <person name="Shang Y."/>
            <person name="Xiao G."/>
            <person name="Zheng P."/>
            <person name="Cen K."/>
            <person name="Zhan S."/>
            <person name="Wang C."/>
        </authorList>
    </citation>
    <scope>NUCLEOTIDE SEQUENCE [LARGE SCALE GENOMIC DNA]</scope>
    <source>
        <strain evidence="1 2">RCEF 3172</strain>
    </source>
</reference>
<dbReference type="CDD" id="cd12148">
    <property type="entry name" value="fungal_TF_MHR"/>
    <property type="match status" value="1"/>
</dbReference>
<comment type="caution">
    <text evidence="1">The sequence shown here is derived from an EMBL/GenBank/DDBJ whole genome shotgun (WGS) entry which is preliminary data.</text>
</comment>
<dbReference type="Proteomes" id="UP000076863">
    <property type="component" value="Unassembled WGS sequence"/>
</dbReference>
<sequence length="243" mass="26076">MRVGSDLDDNLFFTCLDTSNVTSPSVTETASTISPAAFVSDSPLTSAGSSSNAPSPSVVLPGINTHKSHFRANLEHYRLQLPQLLDLILSRDCLFFCPINKNHFRRDFGTGHGLYCSTALIDSLLALSTLLSMDNASLASKFGARSKLGDDELGQAFAREAISALYNGTGLPRRIADIQALGILSLYCLGCNKLNDGKGFAADFGAAIIKQWHTEQPIDSNSSCFSDKQVHANICRAAVSSNR</sequence>
<proteinExistence type="predicted"/>
<protein>
    <submittedName>
        <fullName evidence="1">Uncharacterized protein</fullName>
    </submittedName>
</protein>
<keyword evidence="2" id="KW-1185">Reference proteome</keyword>
<accession>A0A166VN52</accession>
<dbReference type="AlphaFoldDB" id="A0A166VN52"/>
<evidence type="ECO:0000313" key="1">
    <source>
        <dbReference type="EMBL" id="OAA33844.1"/>
    </source>
</evidence>
<organism evidence="1 2">
    <name type="scientific">Beauveria brongniartii RCEF 3172</name>
    <dbReference type="NCBI Taxonomy" id="1081107"/>
    <lineage>
        <taxon>Eukaryota</taxon>
        <taxon>Fungi</taxon>
        <taxon>Dikarya</taxon>
        <taxon>Ascomycota</taxon>
        <taxon>Pezizomycotina</taxon>
        <taxon>Sordariomycetes</taxon>
        <taxon>Hypocreomycetidae</taxon>
        <taxon>Hypocreales</taxon>
        <taxon>Cordycipitaceae</taxon>
        <taxon>Beauveria</taxon>
        <taxon>Beauveria brongniartii</taxon>
    </lineage>
</organism>
<name>A0A166VN52_9HYPO</name>
<gene>
    <name evidence="1" type="ORF">BBO_09461</name>
</gene>
<evidence type="ECO:0000313" key="2">
    <source>
        <dbReference type="Proteomes" id="UP000076863"/>
    </source>
</evidence>